<name>A0A2R5F0Z2_9BACL</name>
<dbReference type="EMBL" id="BDQX01000381">
    <property type="protein sequence ID" value="GBG11068.1"/>
    <property type="molecule type" value="Genomic_DNA"/>
</dbReference>
<reference evidence="3 4" key="1">
    <citation type="submission" date="2017-08" db="EMBL/GenBank/DDBJ databases">
        <title>Substantial Increase in Enzyme Production by Combined Drug-Resistance Mutations in Paenibacillus agaridevorans.</title>
        <authorList>
            <person name="Tanaka Y."/>
            <person name="Funane K."/>
            <person name="Hosaka T."/>
            <person name="Shiwa Y."/>
            <person name="Fujita N."/>
            <person name="Miyazaki T."/>
            <person name="Yoshikawa H."/>
            <person name="Murakami K."/>
            <person name="Kasahara K."/>
            <person name="Inaoka T."/>
            <person name="Hiraga Y."/>
            <person name="Ochi K."/>
        </authorList>
    </citation>
    <scope>NUCLEOTIDE SEQUENCE [LARGE SCALE GENOMIC DNA]</scope>
    <source>
        <strain evidence="3 4">T-3040</strain>
    </source>
</reference>
<accession>A0A2R5F0Z2</accession>
<dbReference type="SUPFAM" id="SSF53474">
    <property type="entry name" value="alpha/beta-Hydrolases"/>
    <property type="match status" value="1"/>
</dbReference>
<dbReference type="InterPro" id="IPR008391">
    <property type="entry name" value="AXE1_dom"/>
</dbReference>
<dbReference type="GO" id="GO:0052689">
    <property type="term" value="F:carboxylic ester hydrolase activity"/>
    <property type="evidence" value="ECO:0007669"/>
    <property type="project" value="TreeGrafter"/>
</dbReference>
<sequence length="345" mass="39183">MGAERREVNGIARNGLYEGEAKVVGYVEQKRKELEQYLPELTRRSDFFEFWEETIAEAQEVPLRPERREIDYPIPSVRVYDISYNGMDETRIHGWLILPAFLNKDKYPCVVHYHGFNGSRGNPVGFMHFVMMGMAVLAVDCRDQGGKTGNSAQYTHGYSSNVACRGVHNKYEYYFRHVYMDCLKAIDFACAQEEIDADRIVIDGGSQGGGLGMAIAALDNRAKLAMVDVPSNSNIVARIEGNHGAFGSVTEFLRHHPELTDQVMDNLSYFDTMNMAERIQCPVLASVALKDETCPPQMYYATYNRIVGEKEIFLYPFNGHEGGGSKQAEMKLAHLRRRFPDWFEV</sequence>
<dbReference type="PANTHER" id="PTHR40111:SF1">
    <property type="entry name" value="CEPHALOSPORIN-C DEACETYLASE"/>
    <property type="match status" value="1"/>
</dbReference>
<feature type="active site" description="Charge relay system" evidence="1">
    <location>
        <position position="320"/>
    </location>
</feature>
<dbReference type="GO" id="GO:0005976">
    <property type="term" value="P:polysaccharide metabolic process"/>
    <property type="evidence" value="ECO:0007669"/>
    <property type="project" value="TreeGrafter"/>
</dbReference>
<dbReference type="InterPro" id="IPR039069">
    <property type="entry name" value="CE7"/>
</dbReference>
<keyword evidence="4" id="KW-1185">Reference proteome</keyword>
<proteinExistence type="predicted"/>
<dbReference type="Gene3D" id="3.40.50.1820">
    <property type="entry name" value="alpha/beta hydrolase"/>
    <property type="match status" value="1"/>
</dbReference>
<comment type="caution">
    <text evidence="3">The sequence shown here is derived from an EMBL/GenBank/DDBJ whole genome shotgun (WGS) entry which is preliminary data.</text>
</comment>
<evidence type="ECO:0000313" key="3">
    <source>
        <dbReference type="EMBL" id="GBG11068.1"/>
    </source>
</evidence>
<dbReference type="Pfam" id="PF05448">
    <property type="entry name" value="AXE1"/>
    <property type="match status" value="1"/>
</dbReference>
<evidence type="ECO:0000256" key="1">
    <source>
        <dbReference type="PIRSR" id="PIRSR639069-1"/>
    </source>
</evidence>
<evidence type="ECO:0000259" key="2">
    <source>
        <dbReference type="Pfam" id="PF05448"/>
    </source>
</evidence>
<dbReference type="PANTHER" id="PTHR40111">
    <property type="entry name" value="CEPHALOSPORIN-C DEACETYLASE"/>
    <property type="match status" value="1"/>
</dbReference>
<dbReference type="InterPro" id="IPR029058">
    <property type="entry name" value="AB_hydrolase_fold"/>
</dbReference>
<dbReference type="Proteomes" id="UP000245202">
    <property type="component" value="Unassembled WGS sequence"/>
</dbReference>
<feature type="active site" description="Nucleophile" evidence="1">
    <location>
        <position position="206"/>
    </location>
</feature>
<feature type="domain" description="Acetyl xylan esterase" evidence="2">
    <location>
        <begin position="32"/>
        <end position="335"/>
    </location>
</feature>
<gene>
    <name evidence="3" type="ORF">PAT3040_05849</name>
</gene>
<feature type="active site" description="Charge relay system" evidence="1">
    <location>
        <position position="291"/>
    </location>
</feature>
<evidence type="ECO:0000313" key="4">
    <source>
        <dbReference type="Proteomes" id="UP000245202"/>
    </source>
</evidence>
<organism evidence="3 4">
    <name type="scientific">Paenibacillus agaridevorans</name>
    <dbReference type="NCBI Taxonomy" id="171404"/>
    <lineage>
        <taxon>Bacteria</taxon>
        <taxon>Bacillati</taxon>
        <taxon>Bacillota</taxon>
        <taxon>Bacilli</taxon>
        <taxon>Bacillales</taxon>
        <taxon>Paenibacillaceae</taxon>
        <taxon>Paenibacillus</taxon>
    </lineage>
</organism>
<dbReference type="AlphaFoldDB" id="A0A2R5F0Z2"/>
<protein>
    <submittedName>
        <fullName evidence="3">Acetylxylan esterase</fullName>
    </submittedName>
</protein>